<evidence type="ECO:0000313" key="3">
    <source>
        <dbReference type="Proteomes" id="UP001341840"/>
    </source>
</evidence>
<gene>
    <name evidence="2" type="ORF">PIB30_072508</name>
</gene>
<feature type="compositionally biased region" description="Basic residues" evidence="1">
    <location>
        <begin position="169"/>
        <end position="178"/>
    </location>
</feature>
<organism evidence="2 3">
    <name type="scientific">Stylosanthes scabra</name>
    <dbReference type="NCBI Taxonomy" id="79078"/>
    <lineage>
        <taxon>Eukaryota</taxon>
        <taxon>Viridiplantae</taxon>
        <taxon>Streptophyta</taxon>
        <taxon>Embryophyta</taxon>
        <taxon>Tracheophyta</taxon>
        <taxon>Spermatophyta</taxon>
        <taxon>Magnoliopsida</taxon>
        <taxon>eudicotyledons</taxon>
        <taxon>Gunneridae</taxon>
        <taxon>Pentapetalae</taxon>
        <taxon>rosids</taxon>
        <taxon>fabids</taxon>
        <taxon>Fabales</taxon>
        <taxon>Fabaceae</taxon>
        <taxon>Papilionoideae</taxon>
        <taxon>50 kb inversion clade</taxon>
        <taxon>dalbergioids sensu lato</taxon>
        <taxon>Dalbergieae</taxon>
        <taxon>Pterocarpus clade</taxon>
        <taxon>Stylosanthes</taxon>
    </lineage>
</organism>
<dbReference type="Proteomes" id="UP001341840">
    <property type="component" value="Unassembled WGS sequence"/>
</dbReference>
<protein>
    <submittedName>
        <fullName evidence="2">Uncharacterized protein</fullName>
    </submittedName>
</protein>
<feature type="region of interest" description="Disordered" evidence="1">
    <location>
        <begin position="17"/>
        <end position="85"/>
    </location>
</feature>
<proteinExistence type="predicted"/>
<accession>A0ABU6QR93</accession>
<name>A0ABU6QR93_9FABA</name>
<dbReference type="EMBL" id="JASCZI010000860">
    <property type="protein sequence ID" value="MED6113614.1"/>
    <property type="molecule type" value="Genomic_DNA"/>
</dbReference>
<comment type="caution">
    <text evidence="2">The sequence shown here is derived from an EMBL/GenBank/DDBJ whole genome shotgun (WGS) entry which is preliminary data.</text>
</comment>
<reference evidence="2 3" key="1">
    <citation type="journal article" date="2023" name="Plants (Basel)">
        <title>Bridging the Gap: Combining Genomics and Transcriptomics Approaches to Understand Stylosanthes scabra, an Orphan Legume from the Brazilian Caatinga.</title>
        <authorList>
            <person name="Ferreira-Neto J.R.C."/>
            <person name="da Silva M.D."/>
            <person name="Binneck E."/>
            <person name="de Melo N.F."/>
            <person name="da Silva R.H."/>
            <person name="de Melo A.L.T.M."/>
            <person name="Pandolfi V."/>
            <person name="Bustamante F.O."/>
            <person name="Brasileiro-Vidal A.C."/>
            <person name="Benko-Iseppon A.M."/>
        </authorList>
    </citation>
    <scope>NUCLEOTIDE SEQUENCE [LARGE SCALE GENOMIC DNA]</scope>
    <source>
        <tissue evidence="2">Leaves</tissue>
    </source>
</reference>
<evidence type="ECO:0000256" key="1">
    <source>
        <dbReference type="SAM" id="MobiDB-lite"/>
    </source>
</evidence>
<sequence>MAICQKYIHEEGVGSECVIGKGPRRQGRGRGPEQKPIQEESVQEPLVHEPPVLEPPSMMHQSEAGPSPGRAHGSPTDWYQSFIDDPQALASTQAVAYTPLSFQAPRRVDESTSLESASHVDLRGGMRPYMSDTSEDAPGDDPPQDRARRVRCPPPCGTSGCLQAPLARGGRRSGRHSE</sequence>
<evidence type="ECO:0000313" key="2">
    <source>
        <dbReference type="EMBL" id="MED6113614.1"/>
    </source>
</evidence>
<keyword evidence="3" id="KW-1185">Reference proteome</keyword>
<feature type="region of interest" description="Disordered" evidence="1">
    <location>
        <begin position="102"/>
        <end position="178"/>
    </location>
</feature>